<evidence type="ECO:0000256" key="5">
    <source>
        <dbReference type="ARBA" id="ARBA00023237"/>
    </source>
</evidence>
<evidence type="ECO:0000259" key="7">
    <source>
        <dbReference type="Pfam" id="PF07980"/>
    </source>
</evidence>
<protein>
    <submittedName>
        <fullName evidence="9">RagB/SusD family nutrient uptake outer membrane protein</fullName>
    </submittedName>
</protein>
<feature type="domain" description="RagB/SusD" evidence="7">
    <location>
        <begin position="271"/>
        <end position="474"/>
    </location>
</feature>
<feature type="domain" description="SusD-like N-terminal" evidence="8">
    <location>
        <begin position="86"/>
        <end position="221"/>
    </location>
</feature>
<dbReference type="InterPro" id="IPR033985">
    <property type="entry name" value="SusD-like_N"/>
</dbReference>
<dbReference type="RefSeq" id="WP_379995385.1">
    <property type="nucleotide sequence ID" value="NZ_JBHSGN010000063.1"/>
</dbReference>
<keyword evidence="10" id="KW-1185">Reference proteome</keyword>
<keyword evidence="4" id="KW-0472">Membrane</keyword>
<keyword evidence="3 6" id="KW-0732">Signal</keyword>
<evidence type="ECO:0000313" key="9">
    <source>
        <dbReference type="EMBL" id="MFC4673772.1"/>
    </source>
</evidence>
<gene>
    <name evidence="9" type="ORF">ACFO6W_08725</name>
</gene>
<organism evidence="9 10">
    <name type="scientific">Dysgonomonas termitidis</name>
    <dbReference type="NCBI Taxonomy" id="1516126"/>
    <lineage>
        <taxon>Bacteria</taxon>
        <taxon>Pseudomonadati</taxon>
        <taxon>Bacteroidota</taxon>
        <taxon>Bacteroidia</taxon>
        <taxon>Bacteroidales</taxon>
        <taxon>Dysgonomonadaceae</taxon>
        <taxon>Dysgonomonas</taxon>
    </lineage>
</organism>
<accession>A0ABV9KV35</accession>
<comment type="caution">
    <text evidence="9">The sequence shown here is derived from an EMBL/GenBank/DDBJ whole genome shotgun (WGS) entry which is preliminary data.</text>
</comment>
<evidence type="ECO:0000256" key="2">
    <source>
        <dbReference type="ARBA" id="ARBA00006275"/>
    </source>
</evidence>
<dbReference type="SUPFAM" id="SSF48452">
    <property type="entry name" value="TPR-like"/>
    <property type="match status" value="1"/>
</dbReference>
<dbReference type="InterPro" id="IPR011990">
    <property type="entry name" value="TPR-like_helical_dom_sf"/>
</dbReference>
<dbReference type="EMBL" id="JBHSGN010000063">
    <property type="protein sequence ID" value="MFC4673772.1"/>
    <property type="molecule type" value="Genomic_DNA"/>
</dbReference>
<evidence type="ECO:0000256" key="1">
    <source>
        <dbReference type="ARBA" id="ARBA00004442"/>
    </source>
</evidence>
<dbReference type="PROSITE" id="PS51257">
    <property type="entry name" value="PROKAR_LIPOPROTEIN"/>
    <property type="match status" value="1"/>
</dbReference>
<comment type="subcellular location">
    <subcellularLocation>
        <location evidence="1">Cell outer membrane</location>
    </subcellularLocation>
</comment>
<evidence type="ECO:0000256" key="4">
    <source>
        <dbReference type="ARBA" id="ARBA00023136"/>
    </source>
</evidence>
<evidence type="ECO:0000256" key="3">
    <source>
        <dbReference type="ARBA" id="ARBA00022729"/>
    </source>
</evidence>
<name>A0ABV9KV35_9BACT</name>
<keyword evidence="5" id="KW-0998">Cell outer membrane</keyword>
<dbReference type="Proteomes" id="UP001596023">
    <property type="component" value="Unassembled WGS sequence"/>
</dbReference>
<feature type="chain" id="PRO_5045692114" evidence="6">
    <location>
        <begin position="21"/>
        <end position="503"/>
    </location>
</feature>
<sequence>MKKNLYIILCLILTGLFVSSCDDRLDMNSPDKLTSTNFWRSQTDAEAGLAAVYSKLECATETWEFAEVKFPVEAYREDVCNIGSDALNYPTWVELFNFTYTNGNSQFYTYWEIHYQGISYANQVLEKVPSISMDETYKNQILAEAHFLRGYYHMKLLLNWERIIIRNEYITSEAQISKPLSDRAAAWDFIIGEFEAATGLPQKQTPERTGRATQGAVYAYMGYSLLTRAYEETGRKSEYLAKAEDAFKKVKGYELEKNFLSMFNGTNKNSKESVFELQFTENTANGAAYRTALHKWISTGELGGWDEIFPNQILIDEYKKEGKTATTGLYDSRLYQTVFFNDSYFNDVTDKKVYGYTYNELFGAASQKACFRKYLPATLEDLNKSRTAVNLPLMRYADVLLLLAESLNEQGKTPEAVPLINQVRDRADMPGIPADSNQDFVKKQIEHERILEFALENTRFYDMRRWGKVKEALTAVGRTGFSPDKNNFYPIPLLEIKSNDQIN</sequence>
<comment type="similarity">
    <text evidence="2">Belongs to the SusD family.</text>
</comment>
<feature type="signal peptide" evidence="6">
    <location>
        <begin position="1"/>
        <end position="20"/>
    </location>
</feature>
<dbReference type="Pfam" id="PF14322">
    <property type="entry name" value="SusD-like_3"/>
    <property type="match status" value="1"/>
</dbReference>
<dbReference type="InterPro" id="IPR012944">
    <property type="entry name" value="SusD_RagB_dom"/>
</dbReference>
<evidence type="ECO:0000259" key="8">
    <source>
        <dbReference type="Pfam" id="PF14322"/>
    </source>
</evidence>
<proteinExistence type="inferred from homology"/>
<dbReference type="Pfam" id="PF07980">
    <property type="entry name" value="SusD_RagB"/>
    <property type="match status" value="1"/>
</dbReference>
<evidence type="ECO:0000313" key="10">
    <source>
        <dbReference type="Proteomes" id="UP001596023"/>
    </source>
</evidence>
<reference evidence="10" key="1">
    <citation type="journal article" date="2019" name="Int. J. Syst. Evol. Microbiol.">
        <title>The Global Catalogue of Microorganisms (GCM) 10K type strain sequencing project: providing services to taxonomists for standard genome sequencing and annotation.</title>
        <authorList>
            <consortium name="The Broad Institute Genomics Platform"/>
            <consortium name="The Broad Institute Genome Sequencing Center for Infectious Disease"/>
            <person name="Wu L."/>
            <person name="Ma J."/>
        </authorList>
    </citation>
    <scope>NUCLEOTIDE SEQUENCE [LARGE SCALE GENOMIC DNA]</scope>
    <source>
        <strain evidence="10">CCUG 66188</strain>
    </source>
</reference>
<dbReference type="Gene3D" id="1.25.40.390">
    <property type="match status" value="1"/>
</dbReference>
<evidence type="ECO:0000256" key="6">
    <source>
        <dbReference type="SAM" id="SignalP"/>
    </source>
</evidence>